<feature type="domain" description="Fe/B12 periplasmic-binding" evidence="2">
    <location>
        <begin position="19"/>
        <end position="262"/>
    </location>
</feature>
<dbReference type="PANTHER" id="PTHR30535">
    <property type="entry name" value="VITAMIN B12-BINDING PROTEIN"/>
    <property type="match status" value="1"/>
</dbReference>
<dbReference type="Proteomes" id="UP001248819">
    <property type="component" value="Unassembled WGS sequence"/>
</dbReference>
<dbReference type="InterPro" id="IPR050902">
    <property type="entry name" value="ABC_Transporter_SBP"/>
</dbReference>
<protein>
    <submittedName>
        <fullName evidence="3">Helical backbone metal receptor</fullName>
    </submittedName>
</protein>
<evidence type="ECO:0000313" key="3">
    <source>
        <dbReference type="EMBL" id="MDT0650697.1"/>
    </source>
</evidence>
<proteinExistence type="predicted"/>
<evidence type="ECO:0000313" key="4">
    <source>
        <dbReference type="Proteomes" id="UP001248819"/>
    </source>
</evidence>
<name>A0ABU3CWV0_9FLAO</name>
<dbReference type="InterPro" id="IPR002491">
    <property type="entry name" value="ABC_transptr_periplasmic_BD"/>
</dbReference>
<reference evidence="3 4" key="1">
    <citation type="submission" date="2023-09" db="EMBL/GenBank/DDBJ databases">
        <authorList>
            <person name="Rey-Velasco X."/>
        </authorList>
    </citation>
    <scope>NUCLEOTIDE SEQUENCE [LARGE SCALE GENOMIC DNA]</scope>
    <source>
        <strain evidence="3 4">F297</strain>
    </source>
</reference>
<sequence>MEFTDQLHRKIEIPKHSRRVISLVPSQTELLFDLGLEENIAGITKFCVHPEGLRKRKKVVGGTKTVHIEKIRALEPDLILCNKEENTKEMVSELEKLAPVHVSDIVSLEDAFKLMQQYGQIFGKRSPVKDMISEIQEKKKKVEAKTLKTATKRVAYFIWKDPLMVAGKETFINELLKLNRFENVFTGRYPETNLEELQNLNLDLILLSSEPFPFKAKHKEIFENIDAEVILVDGEFFSWYGSRLTKAMDYFLRLQDHASISR</sequence>
<dbReference type="NCBIfam" id="NF038402">
    <property type="entry name" value="TroA_like"/>
    <property type="match status" value="1"/>
</dbReference>
<dbReference type="SUPFAM" id="SSF53807">
    <property type="entry name" value="Helical backbone' metal receptor"/>
    <property type="match status" value="1"/>
</dbReference>
<evidence type="ECO:0000256" key="1">
    <source>
        <dbReference type="ARBA" id="ARBA00022729"/>
    </source>
</evidence>
<dbReference type="InterPro" id="IPR054828">
    <property type="entry name" value="Vit_B12_bind_prot"/>
</dbReference>
<dbReference type="EMBL" id="JAVRHP010000056">
    <property type="protein sequence ID" value="MDT0650697.1"/>
    <property type="molecule type" value="Genomic_DNA"/>
</dbReference>
<keyword evidence="4" id="KW-1185">Reference proteome</keyword>
<gene>
    <name evidence="3" type="ORF">RM529_11100</name>
</gene>
<comment type="caution">
    <text evidence="3">The sequence shown here is derived from an EMBL/GenBank/DDBJ whole genome shotgun (WGS) entry which is preliminary data.</text>
</comment>
<dbReference type="Gene3D" id="3.40.50.1980">
    <property type="entry name" value="Nitrogenase molybdenum iron protein domain"/>
    <property type="match status" value="2"/>
</dbReference>
<dbReference type="RefSeq" id="WP_311484866.1">
    <property type="nucleotide sequence ID" value="NZ_JAVRHP010000056.1"/>
</dbReference>
<dbReference type="PROSITE" id="PS50983">
    <property type="entry name" value="FE_B12_PBP"/>
    <property type="match status" value="1"/>
</dbReference>
<keyword evidence="1" id="KW-0732">Signal</keyword>
<organism evidence="3 4">
    <name type="scientific">Autumnicola edwardsiae</name>
    <dbReference type="NCBI Taxonomy" id="3075594"/>
    <lineage>
        <taxon>Bacteria</taxon>
        <taxon>Pseudomonadati</taxon>
        <taxon>Bacteroidota</taxon>
        <taxon>Flavobacteriia</taxon>
        <taxon>Flavobacteriales</taxon>
        <taxon>Flavobacteriaceae</taxon>
        <taxon>Autumnicola</taxon>
    </lineage>
</organism>
<dbReference type="Pfam" id="PF01497">
    <property type="entry name" value="Peripla_BP_2"/>
    <property type="match status" value="1"/>
</dbReference>
<dbReference type="PANTHER" id="PTHR30535:SF34">
    <property type="entry name" value="MOLYBDATE-BINDING PROTEIN MOLA"/>
    <property type="match status" value="1"/>
</dbReference>
<accession>A0ABU3CWV0</accession>
<keyword evidence="3" id="KW-0675">Receptor</keyword>
<evidence type="ECO:0000259" key="2">
    <source>
        <dbReference type="PROSITE" id="PS50983"/>
    </source>
</evidence>